<dbReference type="STRING" id="1045775.SAMN05216378_4403"/>
<dbReference type="EMBL" id="FOMT01000004">
    <property type="protein sequence ID" value="SFE87146.1"/>
    <property type="molecule type" value="Genomic_DNA"/>
</dbReference>
<feature type="transmembrane region" description="Helical" evidence="1">
    <location>
        <begin position="47"/>
        <end position="66"/>
    </location>
</feature>
<keyword evidence="1" id="KW-0472">Membrane</keyword>
<feature type="transmembrane region" description="Helical" evidence="1">
    <location>
        <begin position="5"/>
        <end position="27"/>
    </location>
</feature>
<keyword evidence="1" id="KW-1133">Transmembrane helix</keyword>
<dbReference type="Proteomes" id="UP000198855">
    <property type="component" value="Unassembled WGS sequence"/>
</dbReference>
<evidence type="ECO:0000313" key="2">
    <source>
        <dbReference type="EMBL" id="SFE87146.1"/>
    </source>
</evidence>
<keyword evidence="3" id="KW-1185">Reference proteome</keyword>
<protein>
    <submittedName>
        <fullName evidence="2">Uncharacterized protein</fullName>
    </submittedName>
</protein>
<proteinExistence type="predicted"/>
<gene>
    <name evidence="2" type="ORF">SAMN05216378_4403</name>
</gene>
<name>A0A1I2E3E2_9BACL</name>
<evidence type="ECO:0000256" key="1">
    <source>
        <dbReference type="SAM" id="Phobius"/>
    </source>
</evidence>
<keyword evidence="1" id="KW-0812">Transmembrane</keyword>
<organism evidence="2 3">
    <name type="scientific">Paenibacillus catalpae</name>
    <dbReference type="NCBI Taxonomy" id="1045775"/>
    <lineage>
        <taxon>Bacteria</taxon>
        <taxon>Bacillati</taxon>
        <taxon>Bacillota</taxon>
        <taxon>Bacilli</taxon>
        <taxon>Bacillales</taxon>
        <taxon>Paenibacillaceae</taxon>
        <taxon>Paenibacillus</taxon>
    </lineage>
</organism>
<sequence>MTRSIFHIVASIVCILLPVIFLLYMFWDMHQPKIGPVGDGKPNYPTFILLVPIISCFLMGVLNLPVGISRYRQQKRNHQHDKDNNV</sequence>
<accession>A0A1I2E3E2</accession>
<evidence type="ECO:0000313" key="3">
    <source>
        <dbReference type="Proteomes" id="UP000198855"/>
    </source>
</evidence>
<dbReference type="AlphaFoldDB" id="A0A1I2E3E2"/>
<reference evidence="3" key="1">
    <citation type="submission" date="2016-10" db="EMBL/GenBank/DDBJ databases">
        <authorList>
            <person name="Varghese N."/>
            <person name="Submissions S."/>
        </authorList>
    </citation>
    <scope>NUCLEOTIDE SEQUENCE [LARGE SCALE GENOMIC DNA]</scope>
    <source>
        <strain evidence="3">CGMCC 1.10784</strain>
    </source>
</reference>